<gene>
    <name evidence="1" type="ORF">MIND_00871900</name>
</gene>
<dbReference type="OrthoDB" id="5424209at2759"/>
<sequence length="441" mass="48410">MSAKWEDTVVPALIQILNDKLLWTSIDCVQLTPWEEEEGETAVTAKNIVWIAVVPDTVERTLGLVVVTNCIRVLESHGINNIEVEIRESEVSLLAGQPGQPLLTPLSNDMVGDFRHPLTFALGIPLSASSSPHIFGTGSFFLKNNEDLLLIVPRHIVLPSDIDNSGNVVFDIDNEGTPTVDILVPSETILSNTEARLLAEIPRQTSQDRLLELQSLLRDVQSRAGQGQVLGQLVYSPPFEYGGDALCECPSFTQDIAVIRVDKACLPDDNVPNIVHLGTHINEDFYDGKLKRYRYHDGFPKPTLLPIDGIVALDELRGLVDNCEDSLVVLKNGATTGTTMGQSQVCRYMSFTRRYMPDGKTPHSVSKQVPVHYLWSDTKGEMFSDKGDSGAAVVDRQGRLVGIINGGPKVQGPDITYVTPITVVLNAIQEKYPAVCFPDLE</sequence>
<accession>A0A8H6SJ21</accession>
<dbReference type="RefSeq" id="XP_037218620.1">
    <property type="nucleotide sequence ID" value="XM_037365378.1"/>
</dbReference>
<dbReference type="InterPro" id="IPR043504">
    <property type="entry name" value="Peptidase_S1_PA_chymotrypsin"/>
</dbReference>
<organism evidence="1 2">
    <name type="scientific">Mycena indigotica</name>
    <dbReference type="NCBI Taxonomy" id="2126181"/>
    <lineage>
        <taxon>Eukaryota</taxon>
        <taxon>Fungi</taxon>
        <taxon>Dikarya</taxon>
        <taxon>Basidiomycota</taxon>
        <taxon>Agaricomycotina</taxon>
        <taxon>Agaricomycetes</taxon>
        <taxon>Agaricomycetidae</taxon>
        <taxon>Agaricales</taxon>
        <taxon>Marasmiineae</taxon>
        <taxon>Mycenaceae</taxon>
        <taxon>Mycena</taxon>
    </lineage>
</organism>
<name>A0A8H6SJ21_9AGAR</name>
<dbReference type="Gene3D" id="2.40.10.10">
    <property type="entry name" value="Trypsin-like serine proteases"/>
    <property type="match status" value="1"/>
</dbReference>
<dbReference type="GeneID" id="59347894"/>
<evidence type="ECO:0000313" key="2">
    <source>
        <dbReference type="Proteomes" id="UP000636479"/>
    </source>
</evidence>
<dbReference type="EMBL" id="JACAZF010000007">
    <property type="protein sequence ID" value="KAF7299232.1"/>
    <property type="molecule type" value="Genomic_DNA"/>
</dbReference>
<dbReference type="Proteomes" id="UP000636479">
    <property type="component" value="Unassembled WGS sequence"/>
</dbReference>
<proteinExistence type="predicted"/>
<dbReference type="AlphaFoldDB" id="A0A8H6SJ21"/>
<dbReference type="InterPro" id="IPR009003">
    <property type="entry name" value="Peptidase_S1_PA"/>
</dbReference>
<comment type="caution">
    <text evidence="1">The sequence shown here is derived from an EMBL/GenBank/DDBJ whole genome shotgun (WGS) entry which is preliminary data.</text>
</comment>
<reference evidence="1" key="1">
    <citation type="submission" date="2020-05" db="EMBL/GenBank/DDBJ databases">
        <title>Mycena genomes resolve the evolution of fungal bioluminescence.</title>
        <authorList>
            <person name="Tsai I.J."/>
        </authorList>
    </citation>
    <scope>NUCLEOTIDE SEQUENCE</scope>
    <source>
        <strain evidence="1">171206Taipei</strain>
    </source>
</reference>
<dbReference type="SUPFAM" id="SSF50494">
    <property type="entry name" value="Trypsin-like serine proteases"/>
    <property type="match status" value="1"/>
</dbReference>
<evidence type="ECO:0000313" key="1">
    <source>
        <dbReference type="EMBL" id="KAF7299232.1"/>
    </source>
</evidence>
<keyword evidence="2" id="KW-1185">Reference proteome</keyword>
<protein>
    <submittedName>
        <fullName evidence="1">Uncharacterized protein</fullName>
    </submittedName>
</protein>